<dbReference type="AlphaFoldDB" id="A2C3S7"/>
<dbReference type="eggNOG" id="ENOG503213H">
    <property type="taxonomic scope" value="Bacteria"/>
</dbReference>
<gene>
    <name evidence="1" type="ordered locus">NATL1_15801</name>
</gene>
<reference evidence="2" key="1">
    <citation type="journal article" date="2007" name="PLoS Genet.">
        <title>Patterns and implications of gene gain and loss in the evolution of Prochlorococcus.</title>
        <authorList>
            <person name="Kettler G.C."/>
            <person name="Martiny A.C."/>
            <person name="Huang K."/>
            <person name="Zucker J."/>
            <person name="Coleman M.L."/>
            <person name="Rodrigue S."/>
            <person name="Chen F."/>
            <person name="Lapidus A."/>
            <person name="Ferriera S."/>
            <person name="Johnson J."/>
            <person name="Steglich C."/>
            <person name="Church G.M."/>
            <person name="Richardson P."/>
            <person name="Chisholm S.W."/>
        </authorList>
    </citation>
    <scope>NUCLEOTIDE SEQUENCE [LARGE SCALE GENOMIC DNA]</scope>
    <source>
        <strain evidence="2">NATL1A</strain>
    </source>
</reference>
<protein>
    <recommendedName>
        <fullName evidence="3">Lipoprotein</fullName>
    </recommendedName>
</protein>
<accession>A2C3S7</accession>
<organism evidence="1 2">
    <name type="scientific">Prochlorococcus marinus (strain NATL1A)</name>
    <dbReference type="NCBI Taxonomy" id="167555"/>
    <lineage>
        <taxon>Bacteria</taxon>
        <taxon>Bacillati</taxon>
        <taxon>Cyanobacteriota</taxon>
        <taxon>Cyanophyceae</taxon>
        <taxon>Synechococcales</taxon>
        <taxon>Prochlorococcaceae</taxon>
        <taxon>Prochlorococcus</taxon>
    </lineage>
</organism>
<proteinExistence type="predicted"/>
<sequence>MYHLYYLSRFLVSRLYKTLPLLVIASFSTSLLGCSNSSNSVSKTDPCEIIVSENSAKESTLKEAESNETLRGIRSHTTRKVVLMPITSATGTSNANPYMGAMMGTSQSSGAELTGFATEIMNQAFRNEGIKTVAWFKVSKKLKEVLNTSSGNSYSGVNMFGGNQTQVNDENLNEVIEVAKELDACYVVRPVILKSSNTSNTQTSYNPVGLALGFGGLAGSTKTTNNAEIDIKIDIISTREEDIIASKTFSGRSAQVTKKRANTLDGITGSNLFSGGSSTDQLRIAFYDTIDKIVEFLEDKML</sequence>
<evidence type="ECO:0000313" key="2">
    <source>
        <dbReference type="Proteomes" id="UP000002592"/>
    </source>
</evidence>
<evidence type="ECO:0008006" key="3">
    <source>
        <dbReference type="Google" id="ProtNLM"/>
    </source>
</evidence>
<dbReference type="Proteomes" id="UP000002592">
    <property type="component" value="Chromosome"/>
</dbReference>
<dbReference type="HOGENOM" id="CLU_920887_0_0_3"/>
<dbReference type="KEGG" id="pme:NATL1_15801"/>
<evidence type="ECO:0000313" key="1">
    <source>
        <dbReference type="EMBL" id="ABM76137.1"/>
    </source>
</evidence>
<name>A2C3S7_PROM1</name>
<dbReference type="EMBL" id="CP000553">
    <property type="protein sequence ID" value="ABM76137.1"/>
    <property type="molecule type" value="Genomic_DNA"/>
</dbReference>